<sequence>MFPARLTSAGLSGLSETRRLIMKYMFHSQKTNYSKCLSENFQTGMSKC</sequence>
<dbReference type="EMBL" id="AGAZ01000079">
    <property type="protein sequence ID" value="EGZ44150.1"/>
    <property type="molecule type" value="Genomic_DNA"/>
</dbReference>
<dbReference type="STRING" id="1030841.HMPREF9370_2455"/>
<keyword evidence="2" id="KW-1185">Reference proteome</keyword>
<dbReference type="HOGENOM" id="CLU_3155337_0_0_4"/>
<dbReference type="Proteomes" id="UP000005336">
    <property type="component" value="Unassembled WGS sequence"/>
</dbReference>
<reference evidence="1 2" key="1">
    <citation type="submission" date="2011-06" db="EMBL/GenBank/DDBJ databases">
        <authorList>
            <person name="Muzny D."/>
            <person name="Qin X."/>
            <person name="Deng J."/>
            <person name="Jiang H."/>
            <person name="Liu Y."/>
            <person name="Qu J."/>
            <person name="Song X.-Z."/>
            <person name="Zhang L."/>
            <person name="Thornton R."/>
            <person name="Coyle M."/>
            <person name="Francisco L."/>
            <person name="Jackson L."/>
            <person name="Javaid M."/>
            <person name="Korchina V."/>
            <person name="Kovar C."/>
            <person name="Mata R."/>
            <person name="Mathew T."/>
            <person name="Ngo R."/>
            <person name="Nguyen L."/>
            <person name="Nguyen N."/>
            <person name="Okwuonu G."/>
            <person name="Ongeri F."/>
            <person name="Pham C."/>
            <person name="Simmons D."/>
            <person name="Wilczek-Boney K."/>
            <person name="Hale W."/>
            <person name="Jakkamsetti A."/>
            <person name="Pham P."/>
            <person name="Ruth R."/>
            <person name="San Lucas F."/>
            <person name="Warren J."/>
            <person name="Zhang J."/>
            <person name="Zhao Z."/>
            <person name="Zhou C."/>
            <person name="Zhu D."/>
            <person name="Lee S."/>
            <person name="Bess C."/>
            <person name="Blankenburg K."/>
            <person name="Forbes L."/>
            <person name="Fu Q."/>
            <person name="Gubbala S."/>
            <person name="Hirani K."/>
            <person name="Jayaseelan J.C."/>
            <person name="Lara F."/>
            <person name="Munidasa M."/>
            <person name="Palculict T."/>
            <person name="Patil S."/>
            <person name="Pu L.-L."/>
            <person name="Saada N."/>
            <person name="Tang L."/>
            <person name="Weissenberger G."/>
            <person name="Zhu Y."/>
            <person name="Hemphill L."/>
            <person name="Shang Y."/>
            <person name="Youmans B."/>
            <person name="Ayvaz T."/>
            <person name="Ross M."/>
            <person name="Santibanez J."/>
            <person name="Aqrawi P."/>
            <person name="Gross S."/>
            <person name="Joshi V."/>
            <person name="Fowler G."/>
            <person name="Nazareth L."/>
            <person name="Reid J."/>
            <person name="Worley K."/>
            <person name="Petrosino J."/>
            <person name="Highlander S."/>
            <person name="Gibbs R."/>
        </authorList>
    </citation>
    <scope>NUCLEOTIDE SEQUENCE [LARGE SCALE GENOMIC DNA]</scope>
    <source>
        <strain evidence="1 2">9715</strain>
    </source>
</reference>
<gene>
    <name evidence="1" type="ORF">HMPREF9370_2455</name>
</gene>
<protein>
    <submittedName>
        <fullName evidence="1">Uncharacterized protein</fullName>
    </submittedName>
</protein>
<organism evidence="1 2">
    <name type="scientific">Neisseria wadsworthii 9715</name>
    <dbReference type="NCBI Taxonomy" id="1030841"/>
    <lineage>
        <taxon>Bacteria</taxon>
        <taxon>Pseudomonadati</taxon>
        <taxon>Pseudomonadota</taxon>
        <taxon>Betaproteobacteria</taxon>
        <taxon>Neisseriales</taxon>
        <taxon>Neisseriaceae</taxon>
        <taxon>Neisseria</taxon>
    </lineage>
</organism>
<comment type="caution">
    <text evidence="1">The sequence shown here is derived from an EMBL/GenBank/DDBJ whole genome shotgun (WGS) entry which is preliminary data.</text>
</comment>
<accession>G4CTP5</accession>
<dbReference type="AlphaFoldDB" id="G4CTP5"/>
<evidence type="ECO:0000313" key="1">
    <source>
        <dbReference type="EMBL" id="EGZ44150.1"/>
    </source>
</evidence>
<evidence type="ECO:0000313" key="2">
    <source>
        <dbReference type="Proteomes" id="UP000005336"/>
    </source>
</evidence>
<proteinExistence type="predicted"/>
<dbReference type="PATRIC" id="fig|1030841.3.peg.2445"/>
<name>G4CTP5_9NEIS</name>